<dbReference type="EMBL" id="FWFY01000012">
    <property type="protein sequence ID" value="SLN65383.1"/>
    <property type="molecule type" value="Genomic_DNA"/>
</dbReference>
<keyword evidence="6 7" id="KW-0472">Membrane</keyword>
<evidence type="ECO:0000256" key="4">
    <source>
        <dbReference type="ARBA" id="ARBA00022692"/>
    </source>
</evidence>
<evidence type="ECO:0000256" key="3">
    <source>
        <dbReference type="ARBA" id="ARBA00022475"/>
    </source>
</evidence>
<feature type="transmembrane region" description="Helical" evidence="7">
    <location>
        <begin position="288"/>
        <end position="314"/>
    </location>
</feature>
<dbReference type="GO" id="GO:0005886">
    <property type="term" value="C:plasma membrane"/>
    <property type="evidence" value="ECO:0007669"/>
    <property type="project" value="UniProtKB-SubCell"/>
</dbReference>
<dbReference type="InterPro" id="IPR050833">
    <property type="entry name" value="Poly_Biosynth_Transport"/>
</dbReference>
<comment type="subcellular location">
    <subcellularLocation>
        <location evidence="1">Cell membrane</location>
        <topology evidence="1">Multi-pass membrane protein</topology>
    </subcellularLocation>
</comment>
<name>A0A1X6ZZ71_9RHOB</name>
<feature type="transmembrane region" description="Helical" evidence="7">
    <location>
        <begin position="419"/>
        <end position="442"/>
    </location>
</feature>
<accession>A0A1X6ZZ71</accession>
<feature type="transmembrane region" description="Helical" evidence="7">
    <location>
        <begin position="122"/>
        <end position="141"/>
    </location>
</feature>
<feature type="transmembrane region" description="Helical" evidence="7">
    <location>
        <begin position="326"/>
        <end position="349"/>
    </location>
</feature>
<dbReference type="OrthoDB" id="7494690at2"/>
<evidence type="ECO:0000313" key="10">
    <source>
        <dbReference type="Proteomes" id="UP000193495"/>
    </source>
</evidence>
<feature type="transmembrane region" description="Helical" evidence="7">
    <location>
        <begin position="87"/>
        <end position="110"/>
    </location>
</feature>
<evidence type="ECO:0000313" key="11">
    <source>
        <dbReference type="Proteomes" id="UP000240624"/>
    </source>
</evidence>
<feature type="transmembrane region" description="Helical" evidence="7">
    <location>
        <begin position="361"/>
        <end position="380"/>
    </location>
</feature>
<evidence type="ECO:0000313" key="9">
    <source>
        <dbReference type="EMBL" id="SLN65383.1"/>
    </source>
</evidence>
<dbReference type="Pfam" id="PF13440">
    <property type="entry name" value="Polysacc_synt_3"/>
    <property type="match status" value="1"/>
</dbReference>
<evidence type="ECO:0000256" key="2">
    <source>
        <dbReference type="ARBA" id="ARBA00007430"/>
    </source>
</evidence>
<dbReference type="PANTHER" id="PTHR30250">
    <property type="entry name" value="PST FAMILY PREDICTED COLANIC ACID TRANSPORTER"/>
    <property type="match status" value="1"/>
</dbReference>
<dbReference type="PANTHER" id="PTHR30250:SF10">
    <property type="entry name" value="LIPOPOLYSACCHARIDE BIOSYNTHESIS PROTEIN WZXC"/>
    <property type="match status" value="1"/>
</dbReference>
<gene>
    <name evidence="8" type="ORF">CLV79_11216</name>
    <name evidence="9" type="ORF">LOS8367_03213</name>
</gene>
<evidence type="ECO:0000256" key="6">
    <source>
        <dbReference type="ARBA" id="ARBA00023136"/>
    </source>
</evidence>
<evidence type="ECO:0000256" key="7">
    <source>
        <dbReference type="SAM" id="Phobius"/>
    </source>
</evidence>
<feature type="transmembrane region" description="Helical" evidence="7">
    <location>
        <begin position="180"/>
        <end position="202"/>
    </location>
</feature>
<sequence length="485" mass="50818">MSRESHSNRRGDGGGGGGAVISMLGLTSQQIASFVITLLAAGFLSAADYGVYTLAIVFVEFVVMLTYTGYFHFVVTSDSEEEALLSTMFWIMTGIGAVGGLLLVIFAGPLAALFDAPELAPVLRLFGVMQPFASAIGWASAALTRAGSMRRYFLILIATNLGGLAGGCMVLVLWQSLYALVAYRAIRIVLGVAMFGMAVPRLPRWRFDTALAREATSYAGGLYGSRLLGFFSTFGADLILAFLFSTAEAGLYRFANRLAMASVDIVAQPLRSFALKRFGEAARGGRPLSAEVAGFLGANVFLMGGVAITIAVLGESLVGTLFRPEYLAALAALQALAVRAAGLAGNHLIEPVFAARHANRIGMYYNMVWTAIMLAAILAFSGQGLVALASAQAAVAVLSSVSALWVIGRHGKVALRPALRNAAIALVLLAVYAVALETGWAAISMLLNDDTLRLAGGMALALGLAGVASLAATRSRVFSFRLFAG</sequence>
<dbReference type="Proteomes" id="UP000193495">
    <property type="component" value="Unassembled WGS sequence"/>
</dbReference>
<protein>
    <submittedName>
        <fullName evidence="9">Colanic acid exporter</fullName>
    </submittedName>
    <submittedName>
        <fullName evidence="8">O-antigen/teichoic acid export membrane protein</fullName>
    </submittedName>
</protein>
<feature type="transmembrane region" description="Helical" evidence="7">
    <location>
        <begin position="20"/>
        <end position="43"/>
    </location>
</feature>
<dbReference type="RefSeq" id="WP_085897527.1">
    <property type="nucleotide sequence ID" value="NZ_FWFY01000012.1"/>
</dbReference>
<evidence type="ECO:0000256" key="1">
    <source>
        <dbReference type="ARBA" id="ARBA00004651"/>
    </source>
</evidence>
<dbReference type="EMBL" id="PYGB01000012">
    <property type="protein sequence ID" value="PSK82500.1"/>
    <property type="molecule type" value="Genomic_DNA"/>
</dbReference>
<keyword evidence="4 7" id="KW-0812">Transmembrane</keyword>
<keyword evidence="3" id="KW-1003">Cell membrane</keyword>
<organism evidence="9 10">
    <name type="scientific">Limimaricola soesokkakensis</name>
    <dbReference type="NCBI Taxonomy" id="1343159"/>
    <lineage>
        <taxon>Bacteria</taxon>
        <taxon>Pseudomonadati</taxon>
        <taxon>Pseudomonadota</taxon>
        <taxon>Alphaproteobacteria</taxon>
        <taxon>Rhodobacterales</taxon>
        <taxon>Paracoccaceae</taxon>
        <taxon>Limimaricola</taxon>
    </lineage>
</organism>
<reference evidence="8 11" key="2">
    <citation type="submission" date="2018-03" db="EMBL/GenBank/DDBJ databases">
        <title>Genomic Encyclopedia of Archaeal and Bacterial Type Strains, Phase II (KMG-II): from individual species to whole genera.</title>
        <authorList>
            <person name="Goeker M."/>
        </authorList>
    </citation>
    <scope>NUCLEOTIDE SEQUENCE [LARGE SCALE GENOMIC DNA]</scope>
    <source>
        <strain evidence="8 11">DSM 29956</strain>
    </source>
</reference>
<keyword evidence="5 7" id="KW-1133">Transmembrane helix</keyword>
<feature type="transmembrane region" description="Helical" evidence="7">
    <location>
        <begin position="223"/>
        <end position="244"/>
    </location>
</feature>
<feature type="transmembrane region" description="Helical" evidence="7">
    <location>
        <begin position="153"/>
        <end position="174"/>
    </location>
</feature>
<feature type="transmembrane region" description="Helical" evidence="7">
    <location>
        <begin position="454"/>
        <end position="473"/>
    </location>
</feature>
<proteinExistence type="inferred from homology"/>
<reference evidence="9 10" key="1">
    <citation type="submission" date="2017-03" db="EMBL/GenBank/DDBJ databases">
        <authorList>
            <person name="Afonso C.L."/>
            <person name="Miller P.J."/>
            <person name="Scott M.A."/>
            <person name="Spackman E."/>
            <person name="Goraichik I."/>
            <person name="Dimitrov K.M."/>
            <person name="Suarez D.L."/>
            <person name="Swayne D.E."/>
        </authorList>
    </citation>
    <scope>NUCLEOTIDE SEQUENCE [LARGE SCALE GENOMIC DNA]</scope>
    <source>
        <strain evidence="9 10">CECT 8367</strain>
    </source>
</reference>
<feature type="transmembrane region" description="Helical" evidence="7">
    <location>
        <begin position="49"/>
        <end position="75"/>
    </location>
</feature>
<feature type="transmembrane region" description="Helical" evidence="7">
    <location>
        <begin position="386"/>
        <end position="407"/>
    </location>
</feature>
<keyword evidence="11" id="KW-1185">Reference proteome</keyword>
<evidence type="ECO:0000313" key="8">
    <source>
        <dbReference type="EMBL" id="PSK82500.1"/>
    </source>
</evidence>
<dbReference type="AlphaFoldDB" id="A0A1X6ZZ71"/>
<dbReference type="Proteomes" id="UP000240624">
    <property type="component" value="Unassembled WGS sequence"/>
</dbReference>
<comment type="similarity">
    <text evidence="2">Belongs to the polysaccharide synthase family.</text>
</comment>
<evidence type="ECO:0000256" key="5">
    <source>
        <dbReference type="ARBA" id="ARBA00022989"/>
    </source>
</evidence>